<name>A0ABR8KBF9_9NOSO</name>
<dbReference type="Gene3D" id="3.90.550.10">
    <property type="entry name" value="Spore Coat Polysaccharide Biosynthesis Protein SpsA, Chain A"/>
    <property type="match status" value="1"/>
</dbReference>
<feature type="compositionally biased region" description="Basic and acidic residues" evidence="1">
    <location>
        <begin position="275"/>
        <end position="287"/>
    </location>
</feature>
<comment type="caution">
    <text evidence="3">The sequence shown here is derived from an EMBL/GenBank/DDBJ whole genome shotgun (WGS) entry which is preliminary data.</text>
</comment>
<accession>A0ABR8KBF9</accession>
<evidence type="ECO:0000256" key="1">
    <source>
        <dbReference type="SAM" id="MobiDB-lite"/>
    </source>
</evidence>
<dbReference type="InterPro" id="IPR001173">
    <property type="entry name" value="Glyco_trans_2-like"/>
</dbReference>
<dbReference type="Proteomes" id="UP000637383">
    <property type="component" value="Unassembled WGS sequence"/>
</dbReference>
<feature type="domain" description="Glycosyltransferase 2-like" evidence="2">
    <location>
        <begin position="11"/>
        <end position="170"/>
    </location>
</feature>
<dbReference type="PANTHER" id="PTHR43685:SF11">
    <property type="entry name" value="GLYCOSYLTRANSFERASE TAGX-RELATED"/>
    <property type="match status" value="1"/>
</dbReference>
<keyword evidence="4" id="KW-1185">Reference proteome</keyword>
<dbReference type="PANTHER" id="PTHR43685">
    <property type="entry name" value="GLYCOSYLTRANSFERASE"/>
    <property type="match status" value="1"/>
</dbReference>
<proteinExistence type="predicted"/>
<feature type="region of interest" description="Disordered" evidence="1">
    <location>
        <begin position="264"/>
        <end position="287"/>
    </location>
</feature>
<gene>
    <name evidence="3" type="ORF">H6H03_17305</name>
</gene>
<dbReference type="InterPro" id="IPR029044">
    <property type="entry name" value="Nucleotide-diphossugar_trans"/>
</dbReference>
<dbReference type="Pfam" id="PF00535">
    <property type="entry name" value="Glycos_transf_2"/>
    <property type="match status" value="1"/>
</dbReference>
<sequence length="287" mass="32824">MVNSSNSPLVSVVMPVYNRDRYLAVAIESVLIQTYTNFELIVWDDGSSDRSLEIANRYAQKDSRIRVIAAPHQGFAVSLKKAFAAAKGTYIGQLDSDDALDFRALELTVQVLESQSQVGMVYTNYWDLSPGGQVQGLGNRCQIPYSKDRLLIDFMIFHFRLMRRRVYEEVGGIREAFDGIVDYDLCLRLSEITEICHLNQPLYYYRRHPNNITSTQQLEVALLSQRAIQEALVRRGLSDRYQLRVEVQARYFIDQKLTDACAAPTTLQQSDSTPNEERDRTFYSHAA</sequence>
<protein>
    <submittedName>
        <fullName evidence="3">Glycosyltransferase</fullName>
    </submittedName>
</protein>
<evidence type="ECO:0000313" key="3">
    <source>
        <dbReference type="EMBL" id="MBD2735630.1"/>
    </source>
</evidence>
<evidence type="ECO:0000259" key="2">
    <source>
        <dbReference type="Pfam" id="PF00535"/>
    </source>
</evidence>
<dbReference type="EMBL" id="JACJTU010000015">
    <property type="protein sequence ID" value="MBD2735630.1"/>
    <property type="molecule type" value="Genomic_DNA"/>
</dbReference>
<dbReference type="InterPro" id="IPR050834">
    <property type="entry name" value="Glycosyltransf_2"/>
</dbReference>
<dbReference type="SUPFAM" id="SSF53448">
    <property type="entry name" value="Nucleotide-diphospho-sugar transferases"/>
    <property type="match status" value="1"/>
</dbReference>
<dbReference type="RefSeq" id="WP_190956279.1">
    <property type="nucleotide sequence ID" value="NZ_JACJTU010000015.1"/>
</dbReference>
<evidence type="ECO:0000313" key="4">
    <source>
        <dbReference type="Proteomes" id="UP000637383"/>
    </source>
</evidence>
<reference evidence="3 4" key="1">
    <citation type="journal article" date="2020" name="ISME J.">
        <title>Comparative genomics reveals insights into cyanobacterial evolution and habitat adaptation.</title>
        <authorList>
            <person name="Chen M.Y."/>
            <person name="Teng W.K."/>
            <person name="Zhao L."/>
            <person name="Hu C.X."/>
            <person name="Zhou Y.K."/>
            <person name="Han B.P."/>
            <person name="Song L.R."/>
            <person name="Shu W.S."/>
        </authorList>
    </citation>
    <scope>NUCLEOTIDE SEQUENCE [LARGE SCALE GENOMIC DNA]</scope>
    <source>
        <strain evidence="3 4">FACHB-159</strain>
    </source>
</reference>
<organism evidence="3 4">
    <name type="scientific">Nostoc paludosum FACHB-159</name>
    <dbReference type="NCBI Taxonomy" id="2692908"/>
    <lineage>
        <taxon>Bacteria</taxon>
        <taxon>Bacillati</taxon>
        <taxon>Cyanobacteriota</taxon>
        <taxon>Cyanophyceae</taxon>
        <taxon>Nostocales</taxon>
        <taxon>Nostocaceae</taxon>
        <taxon>Nostoc</taxon>
    </lineage>
</organism>